<evidence type="ECO:0000256" key="1">
    <source>
        <dbReference type="ARBA" id="ARBA00010164"/>
    </source>
</evidence>
<evidence type="ECO:0000313" key="7">
    <source>
        <dbReference type="Proteomes" id="UP001595904"/>
    </source>
</evidence>
<name>A0ABV8SLK8_9GAMM</name>
<organism evidence="6 7">
    <name type="scientific">Steroidobacter flavus</name>
    <dbReference type="NCBI Taxonomy" id="1842136"/>
    <lineage>
        <taxon>Bacteria</taxon>
        <taxon>Pseudomonadati</taxon>
        <taxon>Pseudomonadota</taxon>
        <taxon>Gammaproteobacteria</taxon>
        <taxon>Steroidobacterales</taxon>
        <taxon>Steroidobacteraceae</taxon>
        <taxon>Steroidobacter</taxon>
    </lineage>
</organism>
<keyword evidence="3" id="KW-0418">Kinase</keyword>
<feature type="domain" description="HipA N-terminal subdomain 1" evidence="5">
    <location>
        <begin position="28"/>
        <end position="116"/>
    </location>
</feature>
<evidence type="ECO:0000256" key="2">
    <source>
        <dbReference type="ARBA" id="ARBA00022679"/>
    </source>
</evidence>
<reference evidence="7" key="1">
    <citation type="journal article" date="2019" name="Int. J. Syst. Evol. Microbiol.">
        <title>The Global Catalogue of Microorganisms (GCM) 10K type strain sequencing project: providing services to taxonomists for standard genome sequencing and annotation.</title>
        <authorList>
            <consortium name="The Broad Institute Genomics Platform"/>
            <consortium name="The Broad Institute Genome Sequencing Center for Infectious Disease"/>
            <person name="Wu L."/>
            <person name="Ma J."/>
        </authorList>
    </citation>
    <scope>NUCLEOTIDE SEQUENCE [LARGE SCALE GENOMIC DNA]</scope>
    <source>
        <strain evidence="7">CGMCC 1.10759</strain>
    </source>
</reference>
<dbReference type="PANTHER" id="PTHR37419:SF8">
    <property type="entry name" value="TOXIN YJJJ"/>
    <property type="match status" value="1"/>
</dbReference>
<dbReference type="InterPro" id="IPR017508">
    <property type="entry name" value="HipA_N1"/>
</dbReference>
<feature type="domain" description="HipA-like C-terminal" evidence="4">
    <location>
        <begin position="168"/>
        <end position="387"/>
    </location>
</feature>
<accession>A0ABV8SLK8</accession>
<dbReference type="Proteomes" id="UP001595904">
    <property type="component" value="Unassembled WGS sequence"/>
</dbReference>
<dbReference type="EMBL" id="JBHSDU010000002">
    <property type="protein sequence ID" value="MFC4308494.1"/>
    <property type="molecule type" value="Genomic_DNA"/>
</dbReference>
<dbReference type="PANTHER" id="PTHR37419">
    <property type="entry name" value="SERINE/THREONINE-PROTEIN KINASE TOXIN HIPA"/>
    <property type="match status" value="1"/>
</dbReference>
<sequence>MAEVAYVFVYLPGQLKPTVAGRFGLDSSRSPAVGQFVYGESYLRNPSALPLDPVVLPLREQLFTTTLNSGLFGIIRDAIPDDWGRHVASKLYGAEYRQLFDYLWLPSADRSGALAFGKTPEAPIEERSLLRWEDLENIPYVDAIQKLDRNVPLTSTEEDAAIVFGAGTSAGGARPKFTVLRNGAVWLAKLNRQSDRFNEVRVEAAMLDLAAACGISVPEHDVARIHDQDILLVKRFDRNVTEAGIERHRMVSAGTVFLSNEAVARNSFTGSYPRFARELSRWTVTGEVDRRQLFRRIAFHALTTSTDDHERNHALVAEGIHFHLSPAFDLVPKPSNTRRRYLALVVGEYGAIAVRENLLSSAEVFQLSRADANQVIDEVQETVRAQWRAAVAARDVGDSDVQRIADCFVPESFEAEPPEQILL</sequence>
<dbReference type="Pfam" id="PF13657">
    <property type="entry name" value="Couple_hipA"/>
    <property type="match status" value="1"/>
</dbReference>
<dbReference type="InterPro" id="IPR012893">
    <property type="entry name" value="HipA-like_C"/>
</dbReference>
<dbReference type="RefSeq" id="WP_380595585.1">
    <property type="nucleotide sequence ID" value="NZ_JBHSDU010000002.1"/>
</dbReference>
<dbReference type="Pfam" id="PF07804">
    <property type="entry name" value="HipA_C"/>
    <property type="match status" value="1"/>
</dbReference>
<gene>
    <name evidence="6" type="ORF">ACFPN2_05310</name>
</gene>
<comment type="caution">
    <text evidence="6">The sequence shown here is derived from an EMBL/GenBank/DDBJ whole genome shotgun (WGS) entry which is preliminary data.</text>
</comment>
<keyword evidence="7" id="KW-1185">Reference proteome</keyword>
<evidence type="ECO:0000259" key="5">
    <source>
        <dbReference type="Pfam" id="PF13657"/>
    </source>
</evidence>
<evidence type="ECO:0000313" key="6">
    <source>
        <dbReference type="EMBL" id="MFC4308494.1"/>
    </source>
</evidence>
<proteinExistence type="inferred from homology"/>
<comment type="similarity">
    <text evidence="1">Belongs to the HipA Ser/Thr kinase family.</text>
</comment>
<evidence type="ECO:0000256" key="3">
    <source>
        <dbReference type="ARBA" id="ARBA00022777"/>
    </source>
</evidence>
<keyword evidence="2" id="KW-0808">Transferase</keyword>
<protein>
    <submittedName>
        <fullName evidence="6">Type II toxin-antitoxin system HipA family toxin</fullName>
    </submittedName>
</protein>
<evidence type="ECO:0000259" key="4">
    <source>
        <dbReference type="Pfam" id="PF07804"/>
    </source>
</evidence>
<dbReference type="InterPro" id="IPR052028">
    <property type="entry name" value="HipA_Ser/Thr_kinase"/>
</dbReference>